<proteinExistence type="predicted"/>
<dbReference type="Proteomes" id="UP000178347">
    <property type="component" value="Unassembled WGS sequence"/>
</dbReference>
<feature type="transmembrane region" description="Helical" evidence="1">
    <location>
        <begin position="155"/>
        <end position="177"/>
    </location>
</feature>
<keyword evidence="1" id="KW-0812">Transmembrane</keyword>
<dbReference type="EMBL" id="MFQN01000004">
    <property type="protein sequence ID" value="OGH75638.1"/>
    <property type="molecule type" value="Genomic_DNA"/>
</dbReference>
<keyword evidence="1" id="KW-1133">Transmembrane helix</keyword>
<protein>
    <submittedName>
        <fullName evidence="2">Uncharacterized protein</fullName>
    </submittedName>
</protein>
<dbReference type="STRING" id="1798692.A3G00_04040"/>
<feature type="transmembrane region" description="Helical" evidence="1">
    <location>
        <begin position="43"/>
        <end position="63"/>
    </location>
</feature>
<feature type="transmembrane region" description="Helical" evidence="1">
    <location>
        <begin position="125"/>
        <end position="148"/>
    </location>
</feature>
<reference evidence="2 3" key="1">
    <citation type="journal article" date="2016" name="Nat. Commun.">
        <title>Thousands of microbial genomes shed light on interconnected biogeochemical processes in an aquifer system.</title>
        <authorList>
            <person name="Anantharaman K."/>
            <person name="Brown C.T."/>
            <person name="Hug L.A."/>
            <person name="Sharon I."/>
            <person name="Castelle C.J."/>
            <person name="Probst A.J."/>
            <person name="Thomas B.C."/>
            <person name="Singh A."/>
            <person name="Wilkins M.J."/>
            <person name="Karaoz U."/>
            <person name="Brodie E.L."/>
            <person name="Williams K.H."/>
            <person name="Hubbard S.S."/>
            <person name="Banfield J.F."/>
        </authorList>
    </citation>
    <scope>NUCLEOTIDE SEQUENCE [LARGE SCALE GENOMIC DNA]</scope>
</reference>
<accession>A0A1F6MVU9</accession>
<evidence type="ECO:0000313" key="2">
    <source>
        <dbReference type="EMBL" id="OGH75638.1"/>
    </source>
</evidence>
<organism evidence="2 3">
    <name type="scientific">Candidatus Magasanikbacteria bacterium RIFCSPLOWO2_12_FULL_43_12</name>
    <dbReference type="NCBI Taxonomy" id="1798692"/>
    <lineage>
        <taxon>Bacteria</taxon>
        <taxon>Candidatus Magasanikiibacteriota</taxon>
    </lineage>
</organism>
<name>A0A1F6MVU9_9BACT</name>
<sequence>MKVIKLFWNKSFTAADNRTTGATKFWSLGAFWMGNTRDGWMDIIILRSFQVIISPLLGFIIAVRRSRVLTKYDDFSVPLQIFEFTIKIVKVFFFVLLFFLLSNLLNSIVLSEGRTVFGKLVLDSFASSALLIMFAAMSCGAGVGYLFYVRKNYQFIWLAISFMLVIPAVVVFLYVLVLKAFPSLRKYTPQDGVGKRWGELK</sequence>
<evidence type="ECO:0000256" key="1">
    <source>
        <dbReference type="SAM" id="Phobius"/>
    </source>
</evidence>
<keyword evidence="1" id="KW-0472">Membrane</keyword>
<evidence type="ECO:0000313" key="3">
    <source>
        <dbReference type="Proteomes" id="UP000178347"/>
    </source>
</evidence>
<comment type="caution">
    <text evidence="2">The sequence shown here is derived from an EMBL/GenBank/DDBJ whole genome shotgun (WGS) entry which is preliminary data.</text>
</comment>
<dbReference type="AlphaFoldDB" id="A0A1F6MVU9"/>
<gene>
    <name evidence="2" type="ORF">A3G00_04040</name>
</gene>
<feature type="transmembrane region" description="Helical" evidence="1">
    <location>
        <begin position="84"/>
        <end position="105"/>
    </location>
</feature>